<sequence>MTTSEETGFETGYSSPSSTPSSSSGTFSSFGNTCTSDNIDMELDLLDGRLGGKLREVFAKKLEEHKRTLEIELSLKKLQDDRHEKQDDLYAKLMLDPNCPSELRSKLVEHFRRQIEELTKNRSFV</sequence>
<evidence type="ECO:0000313" key="2">
    <source>
        <dbReference type="EMBL" id="CAD9198812.1"/>
    </source>
</evidence>
<feature type="compositionally biased region" description="Low complexity" evidence="1">
    <location>
        <begin position="14"/>
        <end position="30"/>
    </location>
</feature>
<reference evidence="2" key="1">
    <citation type="submission" date="2021-01" db="EMBL/GenBank/DDBJ databases">
        <authorList>
            <person name="Corre E."/>
            <person name="Pelletier E."/>
            <person name="Niang G."/>
            <person name="Scheremetjew M."/>
            <person name="Finn R."/>
            <person name="Kale V."/>
            <person name="Holt S."/>
            <person name="Cochrane G."/>
            <person name="Meng A."/>
            <person name="Brown T."/>
            <person name="Cohen L."/>
        </authorList>
    </citation>
    <scope>NUCLEOTIDE SEQUENCE</scope>
    <source>
        <strain evidence="2">PLY429</strain>
    </source>
</reference>
<accession>A0A7S1SJY6</accession>
<dbReference type="AlphaFoldDB" id="A0A7S1SJY6"/>
<proteinExistence type="predicted"/>
<organism evidence="2">
    <name type="scientific">Tetraselmis chuii</name>
    <dbReference type="NCBI Taxonomy" id="63592"/>
    <lineage>
        <taxon>Eukaryota</taxon>
        <taxon>Viridiplantae</taxon>
        <taxon>Chlorophyta</taxon>
        <taxon>core chlorophytes</taxon>
        <taxon>Chlorodendrophyceae</taxon>
        <taxon>Chlorodendrales</taxon>
        <taxon>Chlorodendraceae</taxon>
        <taxon>Tetraselmis</taxon>
    </lineage>
</organism>
<protein>
    <submittedName>
        <fullName evidence="2">Uncharacterized protein</fullName>
    </submittedName>
</protein>
<name>A0A7S1SJY6_9CHLO</name>
<dbReference type="EMBL" id="HBGG01001908">
    <property type="protein sequence ID" value="CAD9198812.1"/>
    <property type="molecule type" value="Transcribed_RNA"/>
</dbReference>
<evidence type="ECO:0000256" key="1">
    <source>
        <dbReference type="SAM" id="MobiDB-lite"/>
    </source>
</evidence>
<feature type="region of interest" description="Disordered" evidence="1">
    <location>
        <begin position="1"/>
        <end position="30"/>
    </location>
</feature>
<gene>
    <name evidence="2" type="ORF">TCHU04912_LOCUS1045</name>
</gene>